<dbReference type="Proteomes" id="UP000245252">
    <property type="component" value="Unassembled WGS sequence"/>
</dbReference>
<feature type="non-terminal residue" evidence="1">
    <location>
        <position position="66"/>
    </location>
</feature>
<evidence type="ECO:0000313" key="2">
    <source>
        <dbReference type="Proteomes" id="UP000245252"/>
    </source>
</evidence>
<name>A0A2U2DWD2_9HYPH</name>
<gene>
    <name evidence="1" type="ORF">DEM27_00005</name>
</gene>
<dbReference type="RefSeq" id="WP_205908852.1">
    <property type="nucleotide sequence ID" value="NZ_QFBC01000001.1"/>
</dbReference>
<accession>A0A2U2DWD2</accession>
<dbReference type="EMBL" id="QFBC01000001">
    <property type="protein sequence ID" value="PWE57635.1"/>
    <property type="molecule type" value="Genomic_DNA"/>
</dbReference>
<organism evidence="1 2">
    <name type="scientific">Metarhizobium album</name>
    <dbReference type="NCBI Taxonomy" id="2182425"/>
    <lineage>
        <taxon>Bacteria</taxon>
        <taxon>Pseudomonadati</taxon>
        <taxon>Pseudomonadota</taxon>
        <taxon>Alphaproteobacteria</taxon>
        <taxon>Hyphomicrobiales</taxon>
        <taxon>Rhizobiaceae</taxon>
        <taxon>Metarhizobium</taxon>
    </lineage>
</organism>
<evidence type="ECO:0000313" key="1">
    <source>
        <dbReference type="EMBL" id="PWE57635.1"/>
    </source>
</evidence>
<dbReference type="AlphaFoldDB" id="A0A2U2DWD2"/>
<proteinExistence type="predicted"/>
<keyword evidence="2" id="KW-1185">Reference proteome</keyword>
<sequence>MTEIQNQTPRMSRKLLGKIVDTPAPSTQMVGGDIRRQILEFIQMSYDLSTWAACINWRSKENQKEW</sequence>
<comment type="caution">
    <text evidence="1">The sequence shown here is derived from an EMBL/GenBank/DDBJ whole genome shotgun (WGS) entry which is preliminary data.</text>
</comment>
<protein>
    <submittedName>
        <fullName evidence="1">Uncharacterized protein</fullName>
    </submittedName>
</protein>
<reference evidence="1 2" key="1">
    <citation type="submission" date="2018-05" db="EMBL/GenBank/DDBJ databases">
        <title>The draft genome of strain NS-104.</title>
        <authorList>
            <person name="Hang P."/>
            <person name="Jiang J."/>
        </authorList>
    </citation>
    <scope>NUCLEOTIDE SEQUENCE [LARGE SCALE GENOMIC DNA]</scope>
    <source>
        <strain evidence="1 2">NS-104</strain>
    </source>
</reference>